<dbReference type="InterPro" id="IPR011037">
    <property type="entry name" value="Pyrv_Knase-like_insert_dom_sf"/>
</dbReference>
<evidence type="ECO:0000259" key="16">
    <source>
        <dbReference type="Pfam" id="PF00224"/>
    </source>
</evidence>
<dbReference type="GO" id="GO:0030955">
    <property type="term" value="F:potassium ion binding"/>
    <property type="evidence" value="ECO:0007669"/>
    <property type="project" value="UniProtKB-UniRule"/>
</dbReference>
<dbReference type="NCBIfam" id="NF004491">
    <property type="entry name" value="PRK05826.1"/>
    <property type="match status" value="1"/>
</dbReference>
<dbReference type="NCBIfam" id="NF006664">
    <property type="entry name" value="PRK09206.1"/>
    <property type="match status" value="1"/>
</dbReference>
<dbReference type="Gene3D" id="2.40.33.10">
    <property type="entry name" value="PK beta-barrel domain-like"/>
    <property type="match status" value="1"/>
</dbReference>
<evidence type="ECO:0000256" key="8">
    <source>
        <dbReference type="ARBA" id="ARBA00022741"/>
    </source>
</evidence>
<protein>
    <recommendedName>
        <fullName evidence="5 14">Pyruvate kinase</fullName>
        <ecNumber evidence="5 14">2.7.1.40</ecNumber>
    </recommendedName>
</protein>
<evidence type="ECO:0000256" key="5">
    <source>
        <dbReference type="ARBA" id="ARBA00012142"/>
    </source>
</evidence>
<organism evidence="18 19">
    <name type="scientific">Thorsellia anophelis DSM 18579</name>
    <dbReference type="NCBI Taxonomy" id="1123402"/>
    <lineage>
        <taxon>Bacteria</taxon>
        <taxon>Pseudomonadati</taxon>
        <taxon>Pseudomonadota</taxon>
        <taxon>Gammaproteobacteria</taxon>
        <taxon>Enterobacterales</taxon>
        <taxon>Thorselliaceae</taxon>
        <taxon>Thorsellia</taxon>
    </lineage>
</organism>
<dbReference type="GO" id="GO:0000287">
    <property type="term" value="F:magnesium ion binding"/>
    <property type="evidence" value="ECO:0007669"/>
    <property type="project" value="UniProtKB-UniRule"/>
</dbReference>
<evidence type="ECO:0000256" key="7">
    <source>
        <dbReference type="ARBA" id="ARBA00022723"/>
    </source>
</evidence>
<dbReference type="UniPathway" id="UPA00109">
    <property type="reaction ID" value="UER00188"/>
</dbReference>
<keyword evidence="11 15" id="KW-0460">Magnesium</keyword>
<evidence type="ECO:0000256" key="1">
    <source>
        <dbReference type="ARBA" id="ARBA00001946"/>
    </source>
</evidence>
<evidence type="ECO:0000256" key="4">
    <source>
        <dbReference type="ARBA" id="ARBA00008663"/>
    </source>
</evidence>
<evidence type="ECO:0000313" key="19">
    <source>
        <dbReference type="Proteomes" id="UP000242642"/>
    </source>
</evidence>
<dbReference type="PANTHER" id="PTHR11817">
    <property type="entry name" value="PYRUVATE KINASE"/>
    <property type="match status" value="1"/>
</dbReference>
<dbReference type="GO" id="GO:0016301">
    <property type="term" value="F:kinase activity"/>
    <property type="evidence" value="ECO:0007669"/>
    <property type="project" value="UniProtKB-KW"/>
</dbReference>
<name>A0A1I0B2C4_9GAMM</name>
<dbReference type="FunFam" id="3.20.20.60:FF:000001">
    <property type="entry name" value="Pyruvate kinase"/>
    <property type="match status" value="1"/>
</dbReference>
<evidence type="ECO:0000256" key="9">
    <source>
        <dbReference type="ARBA" id="ARBA00022777"/>
    </source>
</evidence>
<dbReference type="SUPFAM" id="SSF51621">
    <property type="entry name" value="Phosphoenolpyruvate/pyruvate domain"/>
    <property type="match status" value="1"/>
</dbReference>
<dbReference type="GO" id="GO:0006950">
    <property type="term" value="P:response to stress"/>
    <property type="evidence" value="ECO:0007669"/>
    <property type="project" value="UniProtKB-ARBA"/>
</dbReference>
<dbReference type="OrthoDB" id="9812123at2"/>
<dbReference type="PRINTS" id="PR01050">
    <property type="entry name" value="PYRUVTKNASE"/>
</dbReference>
<evidence type="ECO:0000256" key="11">
    <source>
        <dbReference type="ARBA" id="ARBA00022842"/>
    </source>
</evidence>
<dbReference type="AlphaFoldDB" id="A0A1I0B2C4"/>
<dbReference type="GO" id="GO:0004743">
    <property type="term" value="F:pyruvate kinase activity"/>
    <property type="evidence" value="ECO:0007669"/>
    <property type="project" value="UniProtKB-UniRule"/>
</dbReference>
<dbReference type="InterPro" id="IPR015793">
    <property type="entry name" value="Pyrv_Knase_brl"/>
</dbReference>
<evidence type="ECO:0000256" key="6">
    <source>
        <dbReference type="ARBA" id="ARBA00022679"/>
    </source>
</evidence>
<keyword evidence="10" id="KW-0067">ATP-binding</keyword>
<dbReference type="Pfam" id="PF00224">
    <property type="entry name" value="PK"/>
    <property type="match status" value="1"/>
</dbReference>
<dbReference type="Gene3D" id="3.40.1380.20">
    <property type="entry name" value="Pyruvate kinase, C-terminal domain"/>
    <property type="match status" value="1"/>
</dbReference>
<dbReference type="STRING" id="1123402.SAMN02583745_01114"/>
<dbReference type="NCBIfam" id="TIGR01064">
    <property type="entry name" value="pyruv_kin"/>
    <property type="match status" value="1"/>
</dbReference>
<gene>
    <name evidence="18" type="ORF">SAMN02583745_01114</name>
</gene>
<keyword evidence="8" id="KW-0547">Nucleotide-binding</keyword>
<dbReference type="SUPFAM" id="SSF50800">
    <property type="entry name" value="PK beta-barrel domain-like"/>
    <property type="match status" value="1"/>
</dbReference>
<keyword evidence="6 15" id="KW-0808">Transferase</keyword>
<dbReference type="NCBIfam" id="NF004978">
    <property type="entry name" value="PRK06354.1"/>
    <property type="match status" value="1"/>
</dbReference>
<feature type="domain" description="Pyruvate kinase barrel" evidence="16">
    <location>
        <begin position="1"/>
        <end position="325"/>
    </location>
</feature>
<keyword evidence="19" id="KW-1185">Reference proteome</keyword>
<evidence type="ECO:0000256" key="14">
    <source>
        <dbReference type="NCBIfam" id="TIGR01064"/>
    </source>
</evidence>
<dbReference type="FunFam" id="2.40.33.10:FF:000001">
    <property type="entry name" value="Pyruvate kinase"/>
    <property type="match status" value="1"/>
</dbReference>
<dbReference type="InterPro" id="IPR015795">
    <property type="entry name" value="Pyrv_Knase_C"/>
</dbReference>
<dbReference type="Proteomes" id="UP000242642">
    <property type="component" value="Unassembled WGS sequence"/>
</dbReference>
<evidence type="ECO:0000256" key="13">
    <source>
        <dbReference type="ARBA" id="ARBA00023317"/>
    </source>
</evidence>
<dbReference type="CDD" id="cd00288">
    <property type="entry name" value="Pyruvate_Kinase"/>
    <property type="match status" value="1"/>
</dbReference>
<dbReference type="InterPro" id="IPR040442">
    <property type="entry name" value="Pyrv_kinase-like_dom_sf"/>
</dbReference>
<comment type="pathway">
    <text evidence="3 15">Carbohydrate degradation; glycolysis; pyruvate from D-glyceraldehyde 3-phosphate: step 5/5.</text>
</comment>
<dbReference type="InterPro" id="IPR036918">
    <property type="entry name" value="Pyrv_Knase_C_sf"/>
</dbReference>
<evidence type="ECO:0000256" key="10">
    <source>
        <dbReference type="ARBA" id="ARBA00022840"/>
    </source>
</evidence>
<keyword evidence="7" id="KW-0479">Metal-binding</keyword>
<keyword evidence="13 18" id="KW-0670">Pyruvate</keyword>
<sequence>MKKTKIVCTIGPKTESEEMLGKLIDAGMNVMRLNFSHGDYEEHGQRIVNFRSILAKKGALGAILLDTKGPEIRTVKLEGGKDVTLVPGQTFTFTTDSSVVGNNQKVAVTYPGFAKDLSVGNTVLVDDGLIGMKVTAITATEVICEVLNGGDLGENKGINLPNVTVNLPALSTKDKNDLVFGCEQGVDYIAASFIRKKSDVIEMREHLDANGGQQIKIISKIENQEGLNNFDEILAVSDGIMVARGDLGVEIPVEEVIFAQKMMIEKCNEARKIVITATQMLDSMIKNPRPTRAEAGDVANAVLDGTDAVMLSGESAKGKYPLEAVQTMATICQRTDRIMPVRADIRKVSHKLRITEAVCLGAVETAETLDAKLIIVATEGGKSAKSIRKYFPHALILALTTNPTTARQLTLAKGVIPLISDKIASTDDFYHIGKKAAISSGLAQKGDVVVMVSGALVPQGTTNTASVHVLD</sequence>
<dbReference type="EMBL" id="FOHV01000007">
    <property type="protein sequence ID" value="SET00857.1"/>
    <property type="molecule type" value="Genomic_DNA"/>
</dbReference>
<proteinExistence type="inferred from homology"/>
<keyword evidence="12 15" id="KW-0324">Glycolysis</keyword>
<evidence type="ECO:0000256" key="12">
    <source>
        <dbReference type="ARBA" id="ARBA00023152"/>
    </source>
</evidence>
<dbReference type="InterPro" id="IPR015806">
    <property type="entry name" value="Pyrv_Knase_insert_dom_sf"/>
</dbReference>
<evidence type="ECO:0000313" key="18">
    <source>
        <dbReference type="EMBL" id="SET00857.1"/>
    </source>
</evidence>
<evidence type="ECO:0000256" key="2">
    <source>
        <dbReference type="ARBA" id="ARBA00001958"/>
    </source>
</evidence>
<dbReference type="PROSITE" id="PS00110">
    <property type="entry name" value="PYRUVATE_KINASE"/>
    <property type="match status" value="1"/>
</dbReference>
<evidence type="ECO:0000256" key="3">
    <source>
        <dbReference type="ARBA" id="ARBA00004997"/>
    </source>
</evidence>
<reference evidence="19" key="1">
    <citation type="submission" date="2016-10" db="EMBL/GenBank/DDBJ databases">
        <authorList>
            <person name="Varghese N."/>
            <person name="Submissions S."/>
        </authorList>
    </citation>
    <scope>NUCLEOTIDE SEQUENCE [LARGE SCALE GENOMIC DNA]</scope>
    <source>
        <strain evidence="19">DSM 18579</strain>
    </source>
</reference>
<comment type="cofactor">
    <cofactor evidence="1">
        <name>Mg(2+)</name>
        <dbReference type="ChEBI" id="CHEBI:18420"/>
    </cofactor>
</comment>
<comment type="similarity">
    <text evidence="4 15">Belongs to the pyruvate kinase family.</text>
</comment>
<dbReference type="SUPFAM" id="SSF52935">
    <property type="entry name" value="PK C-terminal domain-like"/>
    <property type="match status" value="1"/>
</dbReference>
<evidence type="ECO:0000256" key="15">
    <source>
        <dbReference type="RuleBase" id="RU000504"/>
    </source>
</evidence>
<evidence type="ECO:0000259" key="17">
    <source>
        <dbReference type="Pfam" id="PF02887"/>
    </source>
</evidence>
<dbReference type="Pfam" id="PF02887">
    <property type="entry name" value="PK_C"/>
    <property type="match status" value="1"/>
</dbReference>
<dbReference type="InterPro" id="IPR001697">
    <property type="entry name" value="Pyr_Knase"/>
</dbReference>
<dbReference type="GO" id="GO:0005524">
    <property type="term" value="F:ATP binding"/>
    <property type="evidence" value="ECO:0007669"/>
    <property type="project" value="UniProtKB-KW"/>
</dbReference>
<dbReference type="EC" id="2.7.1.40" evidence="5 14"/>
<dbReference type="RefSeq" id="WP_093318456.1">
    <property type="nucleotide sequence ID" value="NZ_FOHV01000007.1"/>
</dbReference>
<comment type="cofactor">
    <cofactor evidence="2">
        <name>K(+)</name>
        <dbReference type="ChEBI" id="CHEBI:29103"/>
    </cofactor>
</comment>
<keyword evidence="9 15" id="KW-0418">Kinase</keyword>
<dbReference type="InterPro" id="IPR015813">
    <property type="entry name" value="Pyrv/PenolPyrv_kinase-like_dom"/>
</dbReference>
<feature type="domain" description="Pyruvate kinase C-terminal" evidence="17">
    <location>
        <begin position="356"/>
        <end position="468"/>
    </location>
</feature>
<comment type="catalytic activity">
    <reaction evidence="15">
        <text>pyruvate + ATP = phosphoenolpyruvate + ADP + H(+)</text>
        <dbReference type="Rhea" id="RHEA:18157"/>
        <dbReference type="ChEBI" id="CHEBI:15361"/>
        <dbReference type="ChEBI" id="CHEBI:15378"/>
        <dbReference type="ChEBI" id="CHEBI:30616"/>
        <dbReference type="ChEBI" id="CHEBI:58702"/>
        <dbReference type="ChEBI" id="CHEBI:456216"/>
        <dbReference type="EC" id="2.7.1.40"/>
    </reaction>
</comment>
<dbReference type="Gene3D" id="3.20.20.60">
    <property type="entry name" value="Phosphoenolpyruvate-binding domains"/>
    <property type="match status" value="1"/>
</dbReference>
<accession>A0A1I0B2C4</accession>
<dbReference type="InterPro" id="IPR018209">
    <property type="entry name" value="Pyrv_Knase_AS"/>
</dbReference>